<dbReference type="InterPro" id="IPR036163">
    <property type="entry name" value="HMA_dom_sf"/>
</dbReference>
<gene>
    <name evidence="4" type="ORF">SAMN04487990_11478</name>
</gene>
<dbReference type="Proteomes" id="UP000198846">
    <property type="component" value="Unassembled WGS sequence"/>
</dbReference>
<accession>A0A1H4BGA6</accession>
<dbReference type="PROSITE" id="PS50846">
    <property type="entry name" value="HMA_2"/>
    <property type="match status" value="1"/>
</dbReference>
<dbReference type="PROSITE" id="PS51257">
    <property type="entry name" value="PROKAR_LIPOPROTEIN"/>
    <property type="match status" value="1"/>
</dbReference>
<dbReference type="STRING" id="283786.SAMN04487990_11478"/>
<keyword evidence="2" id="KW-0732">Signal</keyword>
<keyword evidence="1" id="KW-0479">Metal-binding</keyword>
<dbReference type="AlphaFoldDB" id="A0A1H4BGA6"/>
<dbReference type="Pfam" id="PF00403">
    <property type="entry name" value="HMA"/>
    <property type="match status" value="1"/>
</dbReference>
<dbReference type="RefSeq" id="WP_092135231.1">
    <property type="nucleotide sequence ID" value="NZ_FNQK01000014.1"/>
</dbReference>
<name>A0A1H4BGA6_BIZPA</name>
<keyword evidence="5" id="KW-1185">Reference proteome</keyword>
<feature type="signal peptide" evidence="2">
    <location>
        <begin position="1"/>
        <end position="24"/>
    </location>
</feature>
<evidence type="ECO:0000256" key="1">
    <source>
        <dbReference type="ARBA" id="ARBA00022723"/>
    </source>
</evidence>
<proteinExistence type="predicted"/>
<dbReference type="InterPro" id="IPR006121">
    <property type="entry name" value="HMA_dom"/>
</dbReference>
<reference evidence="4 5" key="1">
    <citation type="submission" date="2016-10" db="EMBL/GenBank/DDBJ databases">
        <authorList>
            <person name="de Groot N.N."/>
        </authorList>
    </citation>
    <scope>NUCLEOTIDE SEQUENCE [LARGE SCALE GENOMIC DNA]</scope>
    <source>
        <strain evidence="4 5">DSM 23842</strain>
    </source>
</reference>
<dbReference type="FunFam" id="3.30.70.100:FF:000001">
    <property type="entry name" value="ATPase copper transporting beta"/>
    <property type="match status" value="1"/>
</dbReference>
<feature type="domain" description="HMA" evidence="3">
    <location>
        <begin position="53"/>
        <end position="120"/>
    </location>
</feature>
<dbReference type="SUPFAM" id="SSF55008">
    <property type="entry name" value="HMA, heavy metal-associated domain"/>
    <property type="match status" value="1"/>
</dbReference>
<organism evidence="4 5">
    <name type="scientific">Bizionia paragorgiae</name>
    <dbReference type="NCBI Taxonomy" id="283786"/>
    <lineage>
        <taxon>Bacteria</taxon>
        <taxon>Pseudomonadati</taxon>
        <taxon>Bacteroidota</taxon>
        <taxon>Flavobacteriia</taxon>
        <taxon>Flavobacteriales</taxon>
        <taxon>Flavobacteriaceae</taxon>
        <taxon>Bizionia</taxon>
    </lineage>
</organism>
<evidence type="ECO:0000259" key="3">
    <source>
        <dbReference type="PROSITE" id="PS50846"/>
    </source>
</evidence>
<dbReference type="CDD" id="cd00371">
    <property type="entry name" value="HMA"/>
    <property type="match status" value="1"/>
</dbReference>
<dbReference type="OrthoDB" id="1178902at2"/>
<feature type="chain" id="PRO_5011690947" evidence="2">
    <location>
        <begin position="25"/>
        <end position="190"/>
    </location>
</feature>
<dbReference type="EMBL" id="FNQK01000014">
    <property type="protein sequence ID" value="SEA47199.1"/>
    <property type="molecule type" value="Genomic_DNA"/>
</dbReference>
<protein>
    <submittedName>
        <fullName evidence="4">Cu+-exporting ATPase</fullName>
    </submittedName>
</protein>
<sequence length="190" mass="20534">MKNLKNSIVIAVFALLAFSCKNEAQPEVKTVGTETTVNAEEETVALDPNATYAKAEFKIEGMTCVMGCAKTIEKKISKMEGVKSVKVDFDRELAMVEYDDAKVTPASLESTVTGVSDTYKVKDIKTVTEFSKENTAEKDCCKGKTAEEKAACKAECEKKASKDGANSTEKSMACAKDCKKECCSTDAKKA</sequence>
<evidence type="ECO:0000256" key="2">
    <source>
        <dbReference type="SAM" id="SignalP"/>
    </source>
</evidence>
<dbReference type="Gene3D" id="3.30.70.100">
    <property type="match status" value="1"/>
</dbReference>
<evidence type="ECO:0000313" key="4">
    <source>
        <dbReference type="EMBL" id="SEA47199.1"/>
    </source>
</evidence>
<dbReference type="GO" id="GO:0046872">
    <property type="term" value="F:metal ion binding"/>
    <property type="evidence" value="ECO:0007669"/>
    <property type="project" value="UniProtKB-KW"/>
</dbReference>
<evidence type="ECO:0000313" key="5">
    <source>
        <dbReference type="Proteomes" id="UP000198846"/>
    </source>
</evidence>